<dbReference type="RefSeq" id="WP_284348798.1">
    <property type="nucleotide sequence ID" value="NZ_BRXS01000001.1"/>
</dbReference>
<dbReference type="GO" id="GO:0016787">
    <property type="term" value="F:hydrolase activity"/>
    <property type="evidence" value="ECO:0007669"/>
    <property type="project" value="UniProtKB-KW"/>
</dbReference>
<feature type="domain" description="Peptidase M20 dimerisation" evidence="6">
    <location>
        <begin position="166"/>
        <end position="261"/>
    </location>
</feature>
<evidence type="ECO:0000256" key="3">
    <source>
        <dbReference type="ARBA" id="ARBA00022723"/>
    </source>
</evidence>
<dbReference type="PANTHER" id="PTHR43808">
    <property type="entry name" value="ACETYLORNITHINE DEACETYLASE"/>
    <property type="match status" value="1"/>
</dbReference>
<dbReference type="PANTHER" id="PTHR43808:SF8">
    <property type="entry name" value="PEPTIDASE M20 DIMERISATION DOMAIN-CONTAINING PROTEIN"/>
    <property type="match status" value="1"/>
</dbReference>
<dbReference type="Pfam" id="PF07687">
    <property type="entry name" value="M20_dimer"/>
    <property type="match status" value="1"/>
</dbReference>
<keyword evidence="3" id="KW-0479">Metal-binding</keyword>
<name>A0AA37Q5Y2_9BACT</name>
<dbReference type="InterPro" id="IPR036264">
    <property type="entry name" value="Bact_exopeptidase_dim_dom"/>
</dbReference>
<comment type="cofactor">
    <cofactor evidence="1">
        <name>Zn(2+)</name>
        <dbReference type="ChEBI" id="CHEBI:29105"/>
    </cofactor>
</comment>
<comment type="caution">
    <text evidence="7">The sequence shown here is derived from an EMBL/GenBank/DDBJ whole genome shotgun (WGS) entry which is preliminary data.</text>
</comment>
<comment type="similarity">
    <text evidence="2">Belongs to the peptidase M20A family.</text>
</comment>
<dbReference type="InterPro" id="IPR001261">
    <property type="entry name" value="ArgE/DapE_CS"/>
</dbReference>
<sequence>MSLPAFDPAAPLDPVALAAHLMAADSTSGREAPAIDRMAQVLAARGWRVTRIPVGPGRDDLFAEGERPAEVVLSTHLDTVPPFIPPRLHDGRLYGRGACDAKGIAAAMVCAAERLRARAVPVGLLFVVGEETAHDGAHAANDAQPRLAPACRALINGEPTESVLGVGTKGALRFTLRATGRACHSAYPQLGESAIAKLARLLVELETLALPTDPILGATTINVGSVTGGVADNVVPPLAEARCMARLVTPAETLRAVLEAWVGDRATITWGITVPPVHLGTAPGFRTDVVAYATDIPVLTRWGRPYLFGPGSIHVAHTDDEHVDVAELRAAVDAYERLAAAALTES</sequence>
<protein>
    <submittedName>
        <fullName evidence="7">Peptidase M20</fullName>
    </submittedName>
</protein>
<reference evidence="7" key="1">
    <citation type="submission" date="2022-08" db="EMBL/GenBank/DDBJ databases">
        <title>Draft genome sequencing of Roseisolibacter agri AW1220.</title>
        <authorList>
            <person name="Tobiishi Y."/>
            <person name="Tonouchi A."/>
        </authorList>
    </citation>
    <scope>NUCLEOTIDE SEQUENCE</scope>
    <source>
        <strain evidence="7">AW1220</strain>
    </source>
</reference>
<dbReference type="PROSITE" id="PS00759">
    <property type="entry name" value="ARGE_DAPE_CPG2_2"/>
    <property type="match status" value="1"/>
</dbReference>
<proteinExistence type="inferred from homology"/>
<dbReference type="EMBL" id="BRXS01000001">
    <property type="protein sequence ID" value="GLC24347.1"/>
    <property type="molecule type" value="Genomic_DNA"/>
</dbReference>
<evidence type="ECO:0000256" key="4">
    <source>
        <dbReference type="ARBA" id="ARBA00022801"/>
    </source>
</evidence>
<organism evidence="7 8">
    <name type="scientific">Roseisolibacter agri</name>
    <dbReference type="NCBI Taxonomy" id="2014610"/>
    <lineage>
        <taxon>Bacteria</taxon>
        <taxon>Pseudomonadati</taxon>
        <taxon>Gemmatimonadota</taxon>
        <taxon>Gemmatimonadia</taxon>
        <taxon>Gemmatimonadales</taxon>
        <taxon>Gemmatimonadaceae</taxon>
        <taxon>Roseisolibacter</taxon>
    </lineage>
</organism>
<gene>
    <name evidence="7" type="primary">argE_1</name>
    <name evidence="7" type="ORF">rosag_08600</name>
</gene>
<dbReference type="InterPro" id="IPR002933">
    <property type="entry name" value="Peptidase_M20"/>
</dbReference>
<dbReference type="Pfam" id="PF01546">
    <property type="entry name" value="Peptidase_M20"/>
    <property type="match status" value="1"/>
</dbReference>
<dbReference type="Gene3D" id="3.30.70.360">
    <property type="match status" value="1"/>
</dbReference>
<keyword evidence="8" id="KW-1185">Reference proteome</keyword>
<dbReference type="SUPFAM" id="SSF53187">
    <property type="entry name" value="Zn-dependent exopeptidases"/>
    <property type="match status" value="1"/>
</dbReference>
<dbReference type="Proteomes" id="UP001161325">
    <property type="component" value="Unassembled WGS sequence"/>
</dbReference>
<evidence type="ECO:0000313" key="7">
    <source>
        <dbReference type="EMBL" id="GLC24347.1"/>
    </source>
</evidence>
<evidence type="ECO:0000256" key="5">
    <source>
        <dbReference type="ARBA" id="ARBA00022833"/>
    </source>
</evidence>
<accession>A0AA37Q5Y2</accession>
<dbReference type="InterPro" id="IPR050072">
    <property type="entry name" value="Peptidase_M20A"/>
</dbReference>
<dbReference type="Gene3D" id="3.40.630.10">
    <property type="entry name" value="Zn peptidases"/>
    <property type="match status" value="1"/>
</dbReference>
<dbReference type="SUPFAM" id="SSF55031">
    <property type="entry name" value="Bacterial exopeptidase dimerisation domain"/>
    <property type="match status" value="1"/>
</dbReference>
<evidence type="ECO:0000259" key="6">
    <source>
        <dbReference type="Pfam" id="PF07687"/>
    </source>
</evidence>
<dbReference type="GO" id="GO:0046872">
    <property type="term" value="F:metal ion binding"/>
    <property type="evidence" value="ECO:0007669"/>
    <property type="project" value="UniProtKB-KW"/>
</dbReference>
<evidence type="ECO:0000256" key="2">
    <source>
        <dbReference type="ARBA" id="ARBA00006247"/>
    </source>
</evidence>
<dbReference type="AlphaFoldDB" id="A0AA37Q5Y2"/>
<evidence type="ECO:0000256" key="1">
    <source>
        <dbReference type="ARBA" id="ARBA00001947"/>
    </source>
</evidence>
<dbReference type="InterPro" id="IPR011650">
    <property type="entry name" value="Peptidase_M20_dimer"/>
</dbReference>
<keyword evidence="4" id="KW-0378">Hydrolase</keyword>
<evidence type="ECO:0000313" key="8">
    <source>
        <dbReference type="Proteomes" id="UP001161325"/>
    </source>
</evidence>
<keyword evidence="5" id="KW-0862">Zinc</keyword>